<dbReference type="STRING" id="1469948.GCA_000732725_00581"/>
<proteinExistence type="predicted"/>
<organism evidence="1 2">
    <name type="scientific">Kineothrix alysoides</name>
    <dbReference type="NCBI Taxonomy" id="1469948"/>
    <lineage>
        <taxon>Bacteria</taxon>
        <taxon>Bacillati</taxon>
        <taxon>Bacillota</taxon>
        <taxon>Clostridia</taxon>
        <taxon>Lachnospirales</taxon>
        <taxon>Lachnospiraceae</taxon>
        <taxon>Kineothrix</taxon>
    </lineage>
</organism>
<comment type="caution">
    <text evidence="1">The sequence shown here is derived from an EMBL/GenBank/DDBJ whole genome shotgun (WGS) entry which is preliminary data.</text>
</comment>
<dbReference type="EMBL" id="SLUO01000012">
    <property type="protein sequence ID" value="TCL56180.1"/>
    <property type="molecule type" value="Genomic_DNA"/>
</dbReference>
<gene>
    <name evidence="1" type="ORF">EDD76_1127</name>
</gene>
<sequence length="75" mass="8863">MAEKWKDRDLESGLIVWGKNGENQSDFYACYDGDGNVHCHMYYDKRTGRREVIHRGTCAVCRDKKGYPFDNRDKR</sequence>
<keyword evidence="2" id="KW-1185">Reference proteome</keyword>
<reference evidence="1 2" key="1">
    <citation type="submission" date="2019-03" db="EMBL/GenBank/DDBJ databases">
        <title>Genomic Encyclopedia of Type Strains, Phase IV (KMG-IV): sequencing the most valuable type-strain genomes for metagenomic binning, comparative biology and taxonomic classification.</title>
        <authorList>
            <person name="Goeker M."/>
        </authorList>
    </citation>
    <scope>NUCLEOTIDE SEQUENCE [LARGE SCALE GENOMIC DNA]</scope>
    <source>
        <strain evidence="1 2">DSM 100556</strain>
    </source>
</reference>
<name>A0A4R1QXR9_9FIRM</name>
<dbReference type="AlphaFoldDB" id="A0A4R1QXR9"/>
<dbReference type="Proteomes" id="UP000295718">
    <property type="component" value="Unassembled WGS sequence"/>
</dbReference>
<accession>A0A4R1QXR9</accession>
<evidence type="ECO:0000313" key="2">
    <source>
        <dbReference type="Proteomes" id="UP000295718"/>
    </source>
</evidence>
<protein>
    <submittedName>
        <fullName evidence="1">Uncharacterized protein</fullName>
    </submittedName>
</protein>
<evidence type="ECO:0000313" key="1">
    <source>
        <dbReference type="EMBL" id="TCL56180.1"/>
    </source>
</evidence>